<keyword evidence="1" id="KW-0812">Transmembrane</keyword>
<accession>A0A382UQV8</accession>
<evidence type="ECO:0000313" key="2">
    <source>
        <dbReference type="EMBL" id="SVD36639.1"/>
    </source>
</evidence>
<feature type="non-terminal residue" evidence="2">
    <location>
        <position position="1"/>
    </location>
</feature>
<feature type="transmembrane region" description="Helical" evidence="1">
    <location>
        <begin position="7"/>
        <end position="26"/>
    </location>
</feature>
<reference evidence="2" key="1">
    <citation type="submission" date="2018-05" db="EMBL/GenBank/DDBJ databases">
        <authorList>
            <person name="Lanie J.A."/>
            <person name="Ng W.-L."/>
            <person name="Kazmierczak K.M."/>
            <person name="Andrzejewski T.M."/>
            <person name="Davidsen T.M."/>
            <person name="Wayne K.J."/>
            <person name="Tettelin H."/>
            <person name="Glass J.I."/>
            <person name="Rusch D."/>
            <person name="Podicherti R."/>
            <person name="Tsui H.-C.T."/>
            <person name="Winkler M.E."/>
        </authorList>
    </citation>
    <scope>NUCLEOTIDE SEQUENCE</scope>
</reference>
<protein>
    <submittedName>
        <fullName evidence="2">Uncharacterized protein</fullName>
    </submittedName>
</protein>
<dbReference type="AlphaFoldDB" id="A0A382UQV8"/>
<dbReference type="EMBL" id="UINC01146104">
    <property type="protein sequence ID" value="SVD36639.1"/>
    <property type="molecule type" value="Genomic_DNA"/>
</dbReference>
<proteinExistence type="predicted"/>
<organism evidence="2">
    <name type="scientific">marine metagenome</name>
    <dbReference type="NCBI Taxonomy" id="408172"/>
    <lineage>
        <taxon>unclassified sequences</taxon>
        <taxon>metagenomes</taxon>
        <taxon>ecological metagenomes</taxon>
    </lineage>
</organism>
<evidence type="ECO:0000256" key="1">
    <source>
        <dbReference type="SAM" id="Phobius"/>
    </source>
</evidence>
<feature type="non-terminal residue" evidence="2">
    <location>
        <position position="52"/>
    </location>
</feature>
<keyword evidence="1" id="KW-0472">Membrane</keyword>
<gene>
    <name evidence="2" type="ORF">METZ01_LOCUS389493</name>
</gene>
<name>A0A382UQV8_9ZZZZ</name>
<keyword evidence="1" id="KW-1133">Transmembrane helix</keyword>
<sequence>VTRRRALIISVLMGLGVGILVLAALLPSESPGDVSVSSNPAVSELLPARGDT</sequence>